<dbReference type="InterPro" id="IPR049326">
    <property type="entry name" value="Rhodopsin_dom_fungi"/>
</dbReference>
<keyword evidence="4 6" id="KW-0472">Membrane</keyword>
<evidence type="ECO:0000256" key="6">
    <source>
        <dbReference type="SAM" id="Phobius"/>
    </source>
</evidence>
<dbReference type="PANTHER" id="PTHR33048">
    <property type="entry name" value="PTH11-LIKE INTEGRAL MEMBRANE PROTEIN (AFU_ORTHOLOGUE AFUA_5G11245)"/>
    <property type="match status" value="1"/>
</dbReference>
<comment type="caution">
    <text evidence="8">The sequence shown here is derived from an EMBL/GenBank/DDBJ whole genome shotgun (WGS) entry which is preliminary data.</text>
</comment>
<evidence type="ECO:0000256" key="4">
    <source>
        <dbReference type="ARBA" id="ARBA00023136"/>
    </source>
</evidence>
<feature type="transmembrane region" description="Helical" evidence="6">
    <location>
        <begin position="112"/>
        <end position="133"/>
    </location>
</feature>
<feature type="transmembrane region" description="Helical" evidence="6">
    <location>
        <begin position="232"/>
        <end position="250"/>
    </location>
</feature>
<feature type="domain" description="Rhodopsin" evidence="7">
    <location>
        <begin position="43"/>
        <end position="288"/>
    </location>
</feature>
<organism evidence="8 9">
    <name type="scientific">Cladonia borealis</name>
    <dbReference type="NCBI Taxonomy" id="184061"/>
    <lineage>
        <taxon>Eukaryota</taxon>
        <taxon>Fungi</taxon>
        <taxon>Dikarya</taxon>
        <taxon>Ascomycota</taxon>
        <taxon>Pezizomycotina</taxon>
        <taxon>Lecanoromycetes</taxon>
        <taxon>OSLEUM clade</taxon>
        <taxon>Lecanoromycetidae</taxon>
        <taxon>Lecanorales</taxon>
        <taxon>Lecanorineae</taxon>
        <taxon>Cladoniaceae</taxon>
        <taxon>Cladonia</taxon>
    </lineage>
</organism>
<dbReference type="EMBL" id="JAFEKC020000021">
    <property type="protein sequence ID" value="KAK0508281.1"/>
    <property type="molecule type" value="Genomic_DNA"/>
</dbReference>
<keyword evidence="3 6" id="KW-1133">Transmembrane helix</keyword>
<dbReference type="InterPro" id="IPR052337">
    <property type="entry name" value="SAT4-like"/>
</dbReference>
<feature type="transmembrane region" description="Helical" evidence="6">
    <location>
        <begin position="145"/>
        <end position="166"/>
    </location>
</feature>
<evidence type="ECO:0000313" key="9">
    <source>
        <dbReference type="Proteomes" id="UP001166286"/>
    </source>
</evidence>
<evidence type="ECO:0000256" key="1">
    <source>
        <dbReference type="ARBA" id="ARBA00004141"/>
    </source>
</evidence>
<accession>A0AA39QUU7</accession>
<evidence type="ECO:0000313" key="8">
    <source>
        <dbReference type="EMBL" id="KAK0508281.1"/>
    </source>
</evidence>
<sequence>MASTNSVPSPLTTEIAQPKFSKGVFLAIQWTGVVLSLSFIIFRVYGRLRLFRRLFPDDGFVGAAWLFYLALGIIFQTQINSMWIIMDAASNGQEQLSPDFIERANDSLHLQIGTWILSLTALWLVKFSFLLFFRKLGDHVRRQKILWWAVLGFTSASYVVCISLGASNCSITADPNALITVHCTGFSGEFTAWDLRLKVTTALDIITDALIIIVSTNILWKVQISTRKKLALAGICSLTAVIICISAIRISLGSSGGRLDDAIYISLGGVEIAIAIIVACLASFRALYTHNARLNHSIHVRHDFAVLPEPMDLYRPV</sequence>
<gene>
    <name evidence="8" type="ORF">JMJ35_009365</name>
</gene>
<evidence type="ECO:0000256" key="3">
    <source>
        <dbReference type="ARBA" id="ARBA00022989"/>
    </source>
</evidence>
<evidence type="ECO:0000259" key="7">
    <source>
        <dbReference type="Pfam" id="PF20684"/>
    </source>
</evidence>
<evidence type="ECO:0000256" key="5">
    <source>
        <dbReference type="ARBA" id="ARBA00038359"/>
    </source>
</evidence>
<feature type="transmembrane region" description="Helical" evidence="6">
    <location>
        <begin position="65"/>
        <end position="86"/>
    </location>
</feature>
<evidence type="ECO:0000256" key="2">
    <source>
        <dbReference type="ARBA" id="ARBA00022692"/>
    </source>
</evidence>
<protein>
    <recommendedName>
        <fullName evidence="7">Rhodopsin domain-containing protein</fullName>
    </recommendedName>
</protein>
<feature type="transmembrane region" description="Helical" evidence="6">
    <location>
        <begin position="199"/>
        <end position="220"/>
    </location>
</feature>
<feature type="transmembrane region" description="Helical" evidence="6">
    <location>
        <begin position="24"/>
        <end position="45"/>
    </location>
</feature>
<comment type="similarity">
    <text evidence="5">Belongs to the SAT4 family.</text>
</comment>
<proteinExistence type="inferred from homology"/>
<comment type="subcellular location">
    <subcellularLocation>
        <location evidence="1">Membrane</location>
        <topology evidence="1">Multi-pass membrane protein</topology>
    </subcellularLocation>
</comment>
<reference evidence="8" key="1">
    <citation type="submission" date="2023-03" db="EMBL/GenBank/DDBJ databases">
        <title>Complete genome of Cladonia borealis.</title>
        <authorList>
            <person name="Park H."/>
        </authorList>
    </citation>
    <scope>NUCLEOTIDE SEQUENCE</scope>
    <source>
        <strain evidence="8">ANT050790</strain>
    </source>
</reference>
<feature type="transmembrane region" description="Helical" evidence="6">
    <location>
        <begin position="262"/>
        <end position="284"/>
    </location>
</feature>
<keyword evidence="9" id="KW-1185">Reference proteome</keyword>
<dbReference type="AlphaFoldDB" id="A0AA39QUU7"/>
<keyword evidence="2 6" id="KW-0812">Transmembrane</keyword>
<dbReference type="Proteomes" id="UP001166286">
    <property type="component" value="Unassembled WGS sequence"/>
</dbReference>
<name>A0AA39QUU7_9LECA</name>
<dbReference type="PANTHER" id="PTHR33048:SF47">
    <property type="entry name" value="INTEGRAL MEMBRANE PROTEIN-RELATED"/>
    <property type="match status" value="1"/>
</dbReference>
<dbReference type="GO" id="GO:0016020">
    <property type="term" value="C:membrane"/>
    <property type="evidence" value="ECO:0007669"/>
    <property type="project" value="UniProtKB-SubCell"/>
</dbReference>
<dbReference type="Pfam" id="PF20684">
    <property type="entry name" value="Fung_rhodopsin"/>
    <property type="match status" value="1"/>
</dbReference>